<name>A0ABR6NIQ0_9SPHN</name>
<organism evidence="2 3">
    <name type="scientific">Sphingobium lignivorans</name>
    <dbReference type="NCBI Taxonomy" id="2735886"/>
    <lineage>
        <taxon>Bacteria</taxon>
        <taxon>Pseudomonadati</taxon>
        <taxon>Pseudomonadota</taxon>
        <taxon>Alphaproteobacteria</taxon>
        <taxon>Sphingomonadales</taxon>
        <taxon>Sphingomonadaceae</taxon>
        <taxon>Sphingobium</taxon>
    </lineage>
</organism>
<feature type="compositionally biased region" description="Low complexity" evidence="1">
    <location>
        <begin position="18"/>
        <end position="38"/>
    </location>
</feature>
<evidence type="ECO:0000313" key="3">
    <source>
        <dbReference type="Proteomes" id="UP001138540"/>
    </source>
</evidence>
<evidence type="ECO:0008006" key="4">
    <source>
        <dbReference type="Google" id="ProtNLM"/>
    </source>
</evidence>
<feature type="region of interest" description="Disordered" evidence="1">
    <location>
        <begin position="13"/>
        <end position="108"/>
    </location>
</feature>
<keyword evidence="3" id="KW-1185">Reference proteome</keyword>
<dbReference type="EMBL" id="JACHKA010000001">
    <property type="protein sequence ID" value="MBB5987140.1"/>
    <property type="molecule type" value="Genomic_DNA"/>
</dbReference>
<dbReference type="InterPro" id="IPR019632">
    <property type="entry name" value="DUF2497"/>
</dbReference>
<feature type="compositionally biased region" description="Basic and acidic residues" evidence="1">
    <location>
        <begin position="74"/>
        <end position="90"/>
    </location>
</feature>
<comment type="caution">
    <text evidence="2">The sequence shown here is derived from an EMBL/GenBank/DDBJ whole genome shotgun (WGS) entry which is preliminary data.</text>
</comment>
<proteinExistence type="predicted"/>
<evidence type="ECO:0000313" key="2">
    <source>
        <dbReference type="EMBL" id="MBB5987140.1"/>
    </source>
</evidence>
<dbReference type="Pfam" id="PF10691">
    <property type="entry name" value="DUF2497"/>
    <property type="match status" value="1"/>
</dbReference>
<dbReference type="RefSeq" id="WP_260394941.1">
    <property type="nucleotide sequence ID" value="NZ_JACHKA010000001.1"/>
</dbReference>
<gene>
    <name evidence="2" type="ORF">HNP60_003114</name>
</gene>
<protein>
    <recommendedName>
        <fullName evidence="4">DUF2497 domain-containing protein</fullName>
    </recommendedName>
</protein>
<evidence type="ECO:0000256" key="1">
    <source>
        <dbReference type="SAM" id="MobiDB-lite"/>
    </source>
</evidence>
<reference evidence="2 3" key="1">
    <citation type="submission" date="2020-08" db="EMBL/GenBank/DDBJ databases">
        <title>Exploring microbial biodiversity for novel pathways involved in the catabolism of aromatic compounds derived from lignin.</title>
        <authorList>
            <person name="Elkins J."/>
        </authorList>
    </citation>
    <scope>NUCLEOTIDE SEQUENCE [LARGE SCALE GENOMIC DNA]</scope>
    <source>
        <strain evidence="2 3">B1D3A</strain>
    </source>
</reference>
<dbReference type="Proteomes" id="UP001138540">
    <property type="component" value="Unassembled WGS sequence"/>
</dbReference>
<sequence length="178" mass="18870">MEEILSSIKRIIAEEDGAAQAPRAPRRAAPASTAAVPASLVTDDHILELTDALPGETHAGPAQEEPAMTPPAKPESKSARAEAPKAEARTAKPRNSAAPAASGPVPGVMSDMSTQAARESLVNLSRLLIRPEDGPAGTLEDLVREMLRPMLKDWLDAHLPGLVETLVKREIDRITGRV</sequence>
<accession>A0ABR6NIQ0</accession>
<feature type="compositionally biased region" description="Low complexity" evidence="1">
    <location>
        <begin position="96"/>
        <end position="108"/>
    </location>
</feature>